<proteinExistence type="inferred from homology"/>
<gene>
    <name evidence="10" type="ORF">CcaverHIS019_0202470</name>
</gene>
<evidence type="ECO:0000256" key="8">
    <source>
        <dbReference type="SAM" id="Phobius"/>
    </source>
</evidence>
<feature type="transmembrane region" description="Helical" evidence="8">
    <location>
        <begin position="404"/>
        <end position="424"/>
    </location>
</feature>
<feature type="domain" description="Major facilitator superfamily (MFS) profile" evidence="9">
    <location>
        <begin position="115"/>
        <end position="546"/>
    </location>
</feature>
<feature type="transmembrane region" description="Helical" evidence="8">
    <location>
        <begin position="110"/>
        <end position="128"/>
    </location>
</feature>
<dbReference type="GO" id="GO:0012505">
    <property type="term" value="C:endomembrane system"/>
    <property type="evidence" value="ECO:0007669"/>
    <property type="project" value="UniProtKB-SubCell"/>
</dbReference>
<dbReference type="Proteomes" id="UP001233271">
    <property type="component" value="Chromosome 2"/>
</dbReference>
<evidence type="ECO:0000313" key="10">
    <source>
        <dbReference type="EMBL" id="BEI88885.1"/>
    </source>
</evidence>
<evidence type="ECO:0000256" key="5">
    <source>
        <dbReference type="ARBA" id="ARBA00022989"/>
    </source>
</evidence>
<feature type="compositionally biased region" description="Basic and acidic residues" evidence="7">
    <location>
        <begin position="1"/>
        <end position="15"/>
    </location>
</feature>
<feature type="transmembrane region" description="Helical" evidence="8">
    <location>
        <begin position="233"/>
        <end position="255"/>
    </location>
</feature>
<organism evidence="10 11">
    <name type="scientific">Cutaneotrichosporon cavernicola</name>
    <dbReference type="NCBI Taxonomy" id="279322"/>
    <lineage>
        <taxon>Eukaryota</taxon>
        <taxon>Fungi</taxon>
        <taxon>Dikarya</taxon>
        <taxon>Basidiomycota</taxon>
        <taxon>Agaricomycotina</taxon>
        <taxon>Tremellomycetes</taxon>
        <taxon>Trichosporonales</taxon>
        <taxon>Trichosporonaceae</taxon>
        <taxon>Cutaneotrichosporon</taxon>
    </lineage>
</organism>
<keyword evidence="11" id="KW-1185">Reference proteome</keyword>
<keyword evidence="3" id="KW-0813">Transport</keyword>
<comment type="similarity">
    <text evidence="2">Belongs to the major facilitator superfamily.</text>
</comment>
<accession>A0AA48I6Q5</accession>
<feature type="transmembrane region" description="Helical" evidence="8">
    <location>
        <begin position="370"/>
        <end position="392"/>
    </location>
</feature>
<feature type="transmembrane region" description="Helical" evidence="8">
    <location>
        <begin position="523"/>
        <end position="542"/>
    </location>
</feature>
<feature type="transmembrane region" description="Helical" evidence="8">
    <location>
        <begin position="267"/>
        <end position="290"/>
    </location>
</feature>
<comment type="subcellular location">
    <subcellularLocation>
        <location evidence="1">Endomembrane system</location>
        <topology evidence="1">Multi-pass membrane protein</topology>
    </subcellularLocation>
</comment>
<dbReference type="AlphaFoldDB" id="A0AA48I6Q5"/>
<dbReference type="KEGG" id="ccac:CcaHIS019_0202470"/>
<dbReference type="PANTHER" id="PTHR23514">
    <property type="entry name" value="BYPASS OF STOP CODON PROTEIN 6"/>
    <property type="match status" value="1"/>
</dbReference>
<feature type="transmembrane region" description="Helical" evidence="8">
    <location>
        <begin position="148"/>
        <end position="167"/>
    </location>
</feature>
<evidence type="ECO:0000256" key="1">
    <source>
        <dbReference type="ARBA" id="ARBA00004127"/>
    </source>
</evidence>
<keyword evidence="6 8" id="KW-0472">Membrane</keyword>
<feature type="region of interest" description="Disordered" evidence="7">
    <location>
        <begin position="299"/>
        <end position="354"/>
    </location>
</feature>
<feature type="transmembrane region" description="Helical" evidence="8">
    <location>
        <begin position="202"/>
        <end position="221"/>
    </location>
</feature>
<dbReference type="GO" id="GO:0016020">
    <property type="term" value="C:membrane"/>
    <property type="evidence" value="ECO:0007669"/>
    <property type="project" value="TreeGrafter"/>
</dbReference>
<feature type="transmembrane region" description="Helical" evidence="8">
    <location>
        <begin position="460"/>
        <end position="485"/>
    </location>
</feature>
<evidence type="ECO:0000256" key="3">
    <source>
        <dbReference type="ARBA" id="ARBA00022448"/>
    </source>
</evidence>
<feature type="transmembrane region" description="Helical" evidence="8">
    <location>
        <begin position="176"/>
        <end position="196"/>
    </location>
</feature>
<evidence type="ECO:0000256" key="7">
    <source>
        <dbReference type="SAM" id="MobiDB-lite"/>
    </source>
</evidence>
<evidence type="ECO:0000256" key="4">
    <source>
        <dbReference type="ARBA" id="ARBA00022692"/>
    </source>
</evidence>
<dbReference type="EMBL" id="AP028213">
    <property type="protein sequence ID" value="BEI88885.1"/>
    <property type="molecule type" value="Genomic_DNA"/>
</dbReference>
<keyword evidence="4 8" id="KW-0812">Transmembrane</keyword>
<protein>
    <recommendedName>
        <fullName evidence="9">Major facilitator superfamily (MFS) profile domain-containing protein</fullName>
    </recommendedName>
</protein>
<feature type="compositionally biased region" description="Basic and acidic residues" evidence="7">
    <location>
        <begin position="328"/>
        <end position="354"/>
    </location>
</feature>
<evidence type="ECO:0000256" key="2">
    <source>
        <dbReference type="ARBA" id="ARBA00008335"/>
    </source>
</evidence>
<name>A0AA48I6Q5_9TREE</name>
<evidence type="ECO:0000259" key="9">
    <source>
        <dbReference type="PROSITE" id="PS50850"/>
    </source>
</evidence>
<dbReference type="RefSeq" id="XP_060454151.1">
    <property type="nucleotide sequence ID" value="XM_060597238.1"/>
</dbReference>
<feature type="region of interest" description="Disordered" evidence="7">
    <location>
        <begin position="1"/>
        <end position="53"/>
    </location>
</feature>
<keyword evidence="5 8" id="KW-1133">Transmembrane helix</keyword>
<dbReference type="PROSITE" id="PS50850">
    <property type="entry name" value="MFS"/>
    <property type="match status" value="1"/>
</dbReference>
<dbReference type="GO" id="GO:0022857">
    <property type="term" value="F:transmembrane transporter activity"/>
    <property type="evidence" value="ECO:0007669"/>
    <property type="project" value="InterPro"/>
</dbReference>
<reference evidence="10" key="1">
    <citation type="journal article" date="2023" name="BMC Genomics">
        <title>Chromosome-level genome assemblies of Cutaneotrichosporon spp. (Trichosporonales, Basidiomycota) reveal imbalanced evolution between nucleotide sequences and chromosome synteny.</title>
        <authorList>
            <person name="Kobayashi Y."/>
            <person name="Kayamori A."/>
            <person name="Aoki K."/>
            <person name="Shiwa Y."/>
            <person name="Matsutani M."/>
            <person name="Fujita N."/>
            <person name="Sugita T."/>
            <person name="Iwasaki W."/>
            <person name="Tanaka N."/>
            <person name="Takashima M."/>
        </authorList>
    </citation>
    <scope>NUCLEOTIDE SEQUENCE</scope>
    <source>
        <strain evidence="10">HIS019</strain>
    </source>
</reference>
<dbReference type="InterPro" id="IPR051788">
    <property type="entry name" value="MFS_Transporter"/>
</dbReference>
<feature type="transmembrane region" description="Helical" evidence="8">
    <location>
        <begin position="492"/>
        <end position="511"/>
    </location>
</feature>
<dbReference type="SUPFAM" id="SSF103473">
    <property type="entry name" value="MFS general substrate transporter"/>
    <property type="match status" value="1"/>
</dbReference>
<dbReference type="InterPro" id="IPR036259">
    <property type="entry name" value="MFS_trans_sf"/>
</dbReference>
<sequence length="551" mass="59910">MAEKDSQSLRLERTRSPQSASASAPAPQSTPASQSTPAPQPAHAPAPRTKSPPLEDALERIESILSTNVPLEGMDPLAAGPGAARIRKRGVHDHYYFDRLAREMPLPGRALEWAMIATLFLVMFLAGWNDGSQGPLLPSLQRYYKVDYLVISIIWLFNSVGFMAAGLSNVWLSDRFGFGIVAPFGAALQVIAYALICWGGPYPLFVFAFVLIGWGLGLQDAQVNSIVSRMKHANTLMFLMHAVYGLGATASPLVSTQFVKRIQSRVYLYYSVSLGLALFTTIALILVFRFRTEDQVVGKRLPESATPPPEPEPKTDENGEELPAELQPENHPDAHPDPDPEAGRVSESTTDFKHQDSSTKLKRILSMPKVWGLCLYIFLYVGVEVTIGGWATTFLIAERGGDDSSGYVSSGFFAGLTLGRVLLIPVTSWIGRSNSVWVYTVGAIALEIVVWTTRSLMGNAVAYAFVGILLGPMYPIVMMVTVGILPGDLHQGAIGMVASMGQVGSAIMPFITGGISNARGVWILQPLMIAFMGTSLVIWAFVPRERKGWHA</sequence>
<feature type="transmembrane region" description="Helical" evidence="8">
    <location>
        <begin position="436"/>
        <end position="454"/>
    </location>
</feature>
<evidence type="ECO:0000313" key="11">
    <source>
        <dbReference type="Proteomes" id="UP001233271"/>
    </source>
</evidence>
<dbReference type="InterPro" id="IPR020846">
    <property type="entry name" value="MFS_dom"/>
</dbReference>
<dbReference type="Gene3D" id="1.20.1250.20">
    <property type="entry name" value="MFS general substrate transporter like domains"/>
    <property type="match status" value="1"/>
</dbReference>
<dbReference type="GeneID" id="85492756"/>
<evidence type="ECO:0000256" key="6">
    <source>
        <dbReference type="ARBA" id="ARBA00023136"/>
    </source>
</evidence>
<dbReference type="Pfam" id="PF07690">
    <property type="entry name" value="MFS_1"/>
    <property type="match status" value="1"/>
</dbReference>
<feature type="compositionally biased region" description="Low complexity" evidence="7">
    <location>
        <begin position="16"/>
        <end position="37"/>
    </location>
</feature>
<dbReference type="PANTHER" id="PTHR23514:SF3">
    <property type="entry name" value="BYPASS OF STOP CODON PROTEIN 6"/>
    <property type="match status" value="1"/>
</dbReference>
<dbReference type="InterPro" id="IPR011701">
    <property type="entry name" value="MFS"/>
</dbReference>